<dbReference type="Proteomes" id="UP000072660">
    <property type="component" value="Unassembled WGS sequence"/>
</dbReference>
<evidence type="ECO:0000313" key="3">
    <source>
        <dbReference type="EMBL" id="KXU38004.1"/>
    </source>
</evidence>
<protein>
    <submittedName>
        <fullName evidence="3">Uncharacterized protein</fullName>
    </submittedName>
</protein>
<comment type="caution">
    <text evidence="3">The sequence shown here is derived from an EMBL/GenBank/DDBJ whole genome shotgun (WGS) entry which is preliminary data.</text>
</comment>
<gene>
    <name evidence="3" type="ORF">AXE65_00330</name>
</gene>
<dbReference type="RefSeq" id="WP_068390273.1">
    <property type="nucleotide sequence ID" value="NZ_LSZO01000157.1"/>
</dbReference>
<dbReference type="OrthoDB" id="6158985at2"/>
<feature type="transmembrane region" description="Helical" evidence="2">
    <location>
        <begin position="184"/>
        <end position="202"/>
    </location>
</feature>
<keyword evidence="2" id="KW-0812">Transmembrane</keyword>
<organism evidence="3 4">
    <name type="scientific">Ventosimonas gracilis</name>
    <dbReference type="NCBI Taxonomy" id="1680762"/>
    <lineage>
        <taxon>Bacteria</taxon>
        <taxon>Pseudomonadati</taxon>
        <taxon>Pseudomonadota</taxon>
        <taxon>Gammaproteobacteria</taxon>
        <taxon>Pseudomonadales</taxon>
        <taxon>Ventosimonadaceae</taxon>
        <taxon>Ventosimonas</taxon>
    </lineage>
</organism>
<sequence length="333" mass="37189">MLKIELRPTREGTPGQGELLIQGWKQGASALEFAVRNNQNDGYLDGAGKWGASKYWNSLADVREEDGKLLAQVGACLVDPLLKDRTMTYLLYLQNADGSDQGVLSIDDSLLSSTAIDKTRREKSKQEQRQKEEQEKEQKEAQRAEQEEKQEEQEKQQKNKEEEQHRPDAPAEPAKRTQSRWLRWLLLLLFAILVAGLAWWLIPRFMQSPADIKAGGEAGACSAPVLAENPDDLALIQSCLKTSPSSDEVLALISAAKENKRCNLVQRLYAHKAQSGDAVIALAYAREYDPANFKAGGCIESADAETASYWYELALERDPSQSVARERLEALKK</sequence>
<keyword evidence="2" id="KW-0472">Membrane</keyword>
<accession>A0A139SU13</accession>
<keyword evidence="2" id="KW-1133">Transmembrane helix</keyword>
<name>A0A139SU13_9GAMM</name>
<evidence type="ECO:0000256" key="1">
    <source>
        <dbReference type="SAM" id="MobiDB-lite"/>
    </source>
</evidence>
<feature type="region of interest" description="Disordered" evidence="1">
    <location>
        <begin position="117"/>
        <end position="174"/>
    </location>
</feature>
<dbReference type="EMBL" id="LSZO01000157">
    <property type="protein sequence ID" value="KXU38004.1"/>
    <property type="molecule type" value="Genomic_DNA"/>
</dbReference>
<reference evidence="3 4" key="1">
    <citation type="submission" date="2016-02" db="EMBL/GenBank/DDBJ databases">
        <authorList>
            <person name="Wen L."/>
            <person name="He K."/>
            <person name="Yang H."/>
        </authorList>
    </citation>
    <scope>NUCLEOTIDE SEQUENCE [LARGE SCALE GENOMIC DNA]</scope>
    <source>
        <strain evidence="3 4">CV58</strain>
    </source>
</reference>
<dbReference type="AlphaFoldDB" id="A0A139SU13"/>
<keyword evidence="4" id="KW-1185">Reference proteome</keyword>
<evidence type="ECO:0000256" key="2">
    <source>
        <dbReference type="SAM" id="Phobius"/>
    </source>
</evidence>
<evidence type="ECO:0000313" key="4">
    <source>
        <dbReference type="Proteomes" id="UP000072660"/>
    </source>
</evidence>
<proteinExistence type="predicted"/>